<accession>A0A4C1WTW9</accession>
<organism evidence="1 2">
    <name type="scientific">Eumeta variegata</name>
    <name type="common">Bagworm moth</name>
    <name type="synonym">Eumeta japonica</name>
    <dbReference type="NCBI Taxonomy" id="151549"/>
    <lineage>
        <taxon>Eukaryota</taxon>
        <taxon>Metazoa</taxon>
        <taxon>Ecdysozoa</taxon>
        <taxon>Arthropoda</taxon>
        <taxon>Hexapoda</taxon>
        <taxon>Insecta</taxon>
        <taxon>Pterygota</taxon>
        <taxon>Neoptera</taxon>
        <taxon>Endopterygota</taxon>
        <taxon>Lepidoptera</taxon>
        <taxon>Glossata</taxon>
        <taxon>Ditrysia</taxon>
        <taxon>Tineoidea</taxon>
        <taxon>Psychidae</taxon>
        <taxon>Oiketicinae</taxon>
        <taxon>Eumeta</taxon>
    </lineage>
</organism>
<reference evidence="1 2" key="1">
    <citation type="journal article" date="2019" name="Commun. Biol.">
        <title>The bagworm genome reveals a unique fibroin gene that provides high tensile strength.</title>
        <authorList>
            <person name="Kono N."/>
            <person name="Nakamura H."/>
            <person name="Ohtoshi R."/>
            <person name="Tomita M."/>
            <person name="Numata K."/>
            <person name="Arakawa K."/>
        </authorList>
    </citation>
    <scope>NUCLEOTIDE SEQUENCE [LARGE SCALE GENOMIC DNA]</scope>
</reference>
<dbReference type="Proteomes" id="UP000299102">
    <property type="component" value="Unassembled WGS sequence"/>
</dbReference>
<keyword evidence="2" id="KW-1185">Reference proteome</keyword>
<dbReference type="AlphaFoldDB" id="A0A4C1WTW9"/>
<dbReference type="EMBL" id="BGZK01000658">
    <property type="protein sequence ID" value="GBP54976.1"/>
    <property type="molecule type" value="Genomic_DNA"/>
</dbReference>
<evidence type="ECO:0000313" key="2">
    <source>
        <dbReference type="Proteomes" id="UP000299102"/>
    </source>
</evidence>
<name>A0A4C1WTW9_EUMVA</name>
<sequence>MLKTREGGVLRVLAELLRFSGGRYLLAAPQVFGTRSSRGIKLRVPVGRGVEQRLASLQVLSGDLGCLYACRFKSHGADAYKRDAPSKDLFWKPTPITGPACISPEHVFVNVFRLSGGGRESRSAMNLYVHDAPLSGGR</sequence>
<evidence type="ECO:0000313" key="1">
    <source>
        <dbReference type="EMBL" id="GBP54976.1"/>
    </source>
</evidence>
<gene>
    <name evidence="1" type="ORF">EVAR_50421_1</name>
</gene>
<protein>
    <submittedName>
        <fullName evidence="1">Uncharacterized protein</fullName>
    </submittedName>
</protein>
<comment type="caution">
    <text evidence="1">The sequence shown here is derived from an EMBL/GenBank/DDBJ whole genome shotgun (WGS) entry which is preliminary data.</text>
</comment>
<proteinExistence type="predicted"/>